<reference evidence="2" key="1">
    <citation type="submission" date="2016-10" db="EMBL/GenBank/DDBJ databases">
        <authorList>
            <person name="Varghese N."/>
            <person name="Submissions S."/>
        </authorList>
    </citation>
    <scope>NUCLEOTIDE SEQUENCE [LARGE SCALE GENOMIC DNA]</scope>
    <source>
        <strain evidence="2">CGMCC 1.8946</strain>
    </source>
</reference>
<protein>
    <submittedName>
        <fullName evidence="1">Uncharacterized protein</fullName>
    </submittedName>
</protein>
<dbReference type="EMBL" id="FMTT01000062">
    <property type="protein sequence ID" value="SCW83736.1"/>
    <property type="molecule type" value="Genomic_DNA"/>
</dbReference>
<dbReference type="STRING" id="624147.SAMN04487970_106222"/>
<evidence type="ECO:0000313" key="2">
    <source>
        <dbReference type="Proteomes" id="UP000198601"/>
    </source>
</evidence>
<dbReference type="Proteomes" id="UP000198601">
    <property type="component" value="Unassembled WGS sequence"/>
</dbReference>
<name>A0A1G4TQR9_9BACL</name>
<accession>A0A1G4TQR9</accession>
<dbReference type="AlphaFoldDB" id="A0A1G4TQR9"/>
<dbReference type="RefSeq" id="WP_090676543.1">
    <property type="nucleotide sequence ID" value="NZ_FMTT01000062.1"/>
</dbReference>
<sequence>MGRDMLTRRSREEILREVKRIQRIREKVMAGEEVKCPNCGQTLMFFGKDSGKHPGIYCPTDDFEILIEYDHLSKED</sequence>
<dbReference type="OrthoDB" id="2656905at2"/>
<organism evidence="1 2">
    <name type="scientific">Paenibacillus tianmuensis</name>
    <dbReference type="NCBI Taxonomy" id="624147"/>
    <lineage>
        <taxon>Bacteria</taxon>
        <taxon>Bacillati</taxon>
        <taxon>Bacillota</taxon>
        <taxon>Bacilli</taxon>
        <taxon>Bacillales</taxon>
        <taxon>Paenibacillaceae</taxon>
        <taxon>Paenibacillus</taxon>
    </lineage>
</organism>
<gene>
    <name evidence="1" type="ORF">SAMN04487970_106222</name>
</gene>
<evidence type="ECO:0000313" key="1">
    <source>
        <dbReference type="EMBL" id="SCW83736.1"/>
    </source>
</evidence>
<proteinExistence type="predicted"/>
<keyword evidence="2" id="KW-1185">Reference proteome</keyword>